<comment type="caution">
    <text evidence="1">The sequence shown here is derived from an EMBL/GenBank/DDBJ whole genome shotgun (WGS) entry which is preliminary data.</text>
</comment>
<dbReference type="EMBL" id="JBHLTR010000040">
    <property type="protein sequence ID" value="MFC0560787.1"/>
    <property type="molecule type" value="Genomic_DNA"/>
</dbReference>
<name>A0ABV6NJ39_9BACI</name>
<dbReference type="Proteomes" id="UP001589833">
    <property type="component" value="Unassembled WGS sequence"/>
</dbReference>
<gene>
    <name evidence="1" type="ORF">ACFFH4_17570</name>
</gene>
<dbReference type="Gene3D" id="3.90.1530.10">
    <property type="entry name" value="Conserved hypothetical protein from pyrococcus furiosus pfu- 392566-001, ParB domain"/>
    <property type="match status" value="1"/>
</dbReference>
<dbReference type="RefSeq" id="WP_273847944.1">
    <property type="nucleotide sequence ID" value="NZ_JAQQWT010000042.1"/>
</dbReference>
<dbReference type="SUPFAM" id="SSF110849">
    <property type="entry name" value="ParB/Sulfiredoxin"/>
    <property type="match status" value="1"/>
</dbReference>
<proteinExistence type="predicted"/>
<protein>
    <submittedName>
        <fullName evidence="1">Plasmid stabilization protein</fullName>
    </submittedName>
</protein>
<evidence type="ECO:0000313" key="1">
    <source>
        <dbReference type="EMBL" id="MFC0560787.1"/>
    </source>
</evidence>
<keyword evidence="2" id="KW-1185">Reference proteome</keyword>
<evidence type="ECO:0000313" key="2">
    <source>
        <dbReference type="Proteomes" id="UP001589833"/>
    </source>
</evidence>
<accession>A0ABV6NJ39</accession>
<reference evidence="1 2" key="1">
    <citation type="submission" date="2024-09" db="EMBL/GenBank/DDBJ databases">
        <authorList>
            <person name="Sun Q."/>
            <person name="Mori K."/>
        </authorList>
    </citation>
    <scope>NUCLEOTIDE SEQUENCE [LARGE SCALE GENOMIC DNA]</scope>
    <source>
        <strain evidence="1 2">NCAIM B.02301</strain>
    </source>
</reference>
<organism evidence="1 2">
    <name type="scientific">Halalkalibacter alkalisediminis</name>
    <dbReference type="NCBI Taxonomy" id="935616"/>
    <lineage>
        <taxon>Bacteria</taxon>
        <taxon>Bacillati</taxon>
        <taxon>Bacillota</taxon>
        <taxon>Bacilli</taxon>
        <taxon>Bacillales</taxon>
        <taxon>Bacillaceae</taxon>
        <taxon>Halalkalibacter</taxon>
    </lineage>
</organism>
<sequence length="206" mass="23467">MPHKIILTGKATSSLRCEGQIYSFDMRESGSSSAPKGLPVSTDISYTVFANKKQLQKANITDETIKTEQLLVQGEPTLDISVDRCPGEIAVIAFQLQIIDKKQKKDLKAPKEQKEEKKVIQAPKGTSDFLYLEEIVIPDKFLNAYPRKEKLDEKMKYLEENGTIDQPLLVHSETKLLQDGYSRYIAAKEMKEKKVPVRYVEQKVFQ</sequence>
<dbReference type="InterPro" id="IPR036086">
    <property type="entry name" value="ParB/Sulfiredoxin_sf"/>
</dbReference>